<dbReference type="PANTHER" id="PTHR11076:SF33">
    <property type="entry name" value="DNA POLYMERASE KAPPA"/>
    <property type="match status" value="1"/>
</dbReference>
<dbReference type="CDD" id="cd03586">
    <property type="entry name" value="PolY_Pol_IV_kappa"/>
    <property type="match status" value="1"/>
</dbReference>
<dbReference type="InterPro" id="IPR043128">
    <property type="entry name" value="Rev_trsase/Diguanyl_cyclase"/>
</dbReference>
<dbReference type="GO" id="GO:0003887">
    <property type="term" value="F:DNA-directed DNA polymerase activity"/>
    <property type="evidence" value="ECO:0007669"/>
    <property type="project" value="UniProtKB-EC"/>
</dbReference>
<dbReference type="Pfam" id="PF00817">
    <property type="entry name" value="IMS"/>
    <property type="match status" value="1"/>
</dbReference>
<comment type="subunit">
    <text evidence="15">Monomer.</text>
</comment>
<dbReference type="Gene3D" id="3.30.1490.100">
    <property type="entry name" value="DNA polymerase, Y-family, little finger domain"/>
    <property type="match status" value="1"/>
</dbReference>
<keyword evidence="3 15" id="KW-0515">Mutator protein</keyword>
<keyword evidence="12 15" id="KW-0238">DNA-binding</keyword>
<comment type="catalytic activity">
    <reaction evidence="14 15">
        <text>DNA(n) + a 2'-deoxyribonucleoside 5'-triphosphate = DNA(n+1) + diphosphate</text>
        <dbReference type="Rhea" id="RHEA:22508"/>
        <dbReference type="Rhea" id="RHEA-COMP:17339"/>
        <dbReference type="Rhea" id="RHEA-COMP:17340"/>
        <dbReference type="ChEBI" id="CHEBI:33019"/>
        <dbReference type="ChEBI" id="CHEBI:61560"/>
        <dbReference type="ChEBI" id="CHEBI:173112"/>
        <dbReference type="EC" id="2.7.7.7"/>
    </reaction>
</comment>
<evidence type="ECO:0000256" key="8">
    <source>
        <dbReference type="ARBA" id="ARBA00022723"/>
    </source>
</evidence>
<sequence>MSSRKIIHIDADCFYAAIEVRDDPRLHGRAVAVGGSAERRGVIATCNYEARSWGVHSAMPTARALKLCPDLVVLKPRMDVYREASRHIHNILHDYTDCIEPLSLDEAFLDVSDCTLCSGSGTLIAKEIRSRVWQELRLVVSAGVAPNKFLAKIASDWRKPDGLFVITPDDVDDFVLGLPVTKLHGVGKVTAAKLARMGIHDCAQLREHSLLSLTQAFGAFGERLWSLARGIDDRPVQSDSRRQSISVERTFDRDLPDLATCLAELPTLLEALTRRQARLDADYRPDKPFVKVKFHDFTQTTIEQAGAPIELNSYQLLLSAAFMRGNKPVRLLGVGVRLHDLQQQDAVQLDLFDP</sequence>
<keyword evidence="5 15" id="KW-0808">Transferase</keyword>
<dbReference type="InterPro" id="IPR022880">
    <property type="entry name" value="DNApol_IV"/>
</dbReference>
<comment type="function">
    <text evidence="15">Poorly processive, error-prone DNA polymerase involved in untargeted mutagenesis. Copies undamaged DNA at stalled replication forks, which arise in vivo from mismatched or misaligned primer ends. These misaligned primers can be extended by PolIV. Exhibits no 3'-5' exonuclease (proofreading) activity. May be involved in translesional synthesis, in conjunction with the beta clamp from PolIII.</text>
</comment>
<dbReference type="HAMAP" id="MF_01113">
    <property type="entry name" value="DNApol_IV"/>
    <property type="match status" value="1"/>
</dbReference>
<dbReference type="PROSITE" id="PS50173">
    <property type="entry name" value="UMUC"/>
    <property type="match status" value="1"/>
</dbReference>
<evidence type="ECO:0000256" key="6">
    <source>
        <dbReference type="ARBA" id="ARBA00022695"/>
    </source>
</evidence>
<evidence type="ECO:0000256" key="3">
    <source>
        <dbReference type="ARBA" id="ARBA00022457"/>
    </source>
</evidence>
<evidence type="ECO:0000256" key="10">
    <source>
        <dbReference type="ARBA" id="ARBA00022842"/>
    </source>
</evidence>
<feature type="domain" description="UmuC" evidence="16">
    <location>
        <begin position="6"/>
        <end position="187"/>
    </location>
</feature>
<evidence type="ECO:0000256" key="11">
    <source>
        <dbReference type="ARBA" id="ARBA00022932"/>
    </source>
</evidence>
<dbReference type="Gene3D" id="1.10.150.20">
    <property type="entry name" value="5' to 3' exonuclease, C-terminal subdomain"/>
    <property type="match status" value="1"/>
</dbReference>
<dbReference type="InterPro" id="IPR001126">
    <property type="entry name" value="UmuC"/>
</dbReference>
<evidence type="ECO:0000256" key="2">
    <source>
        <dbReference type="ARBA" id="ARBA00010945"/>
    </source>
</evidence>
<keyword evidence="9 15" id="KW-0227">DNA damage</keyword>
<dbReference type="Gene3D" id="3.40.1170.60">
    <property type="match status" value="1"/>
</dbReference>
<dbReference type="SUPFAM" id="SSF100879">
    <property type="entry name" value="Lesion bypass DNA polymerase (Y-family), little finger domain"/>
    <property type="match status" value="1"/>
</dbReference>
<comment type="cofactor">
    <cofactor evidence="15">
        <name>Mg(2+)</name>
        <dbReference type="ChEBI" id="CHEBI:18420"/>
    </cofactor>
    <text evidence="15">Binds 2 magnesium ions per subunit.</text>
</comment>
<dbReference type="NCBIfam" id="NF002677">
    <property type="entry name" value="PRK02406.1"/>
    <property type="match status" value="1"/>
</dbReference>
<dbReference type="SUPFAM" id="SSF56672">
    <property type="entry name" value="DNA/RNA polymerases"/>
    <property type="match status" value="1"/>
</dbReference>
<dbReference type="RefSeq" id="WP_321554554.1">
    <property type="nucleotide sequence ID" value="NZ_JAXIVU010000034.1"/>
</dbReference>
<evidence type="ECO:0000256" key="7">
    <source>
        <dbReference type="ARBA" id="ARBA00022705"/>
    </source>
</evidence>
<dbReference type="EC" id="2.7.7.7" evidence="15"/>
<name>A0ABU5GVZ8_9GAMM</name>
<keyword evidence="18" id="KW-1185">Reference proteome</keyword>
<comment type="caution">
    <text evidence="17">The sequence shown here is derived from an EMBL/GenBank/DDBJ whole genome shotgun (WGS) entry which is preliminary data.</text>
</comment>
<dbReference type="InterPro" id="IPR043502">
    <property type="entry name" value="DNA/RNA_pol_sf"/>
</dbReference>
<proteinExistence type="inferred from homology"/>
<gene>
    <name evidence="15 17" type="primary">dinB</name>
    <name evidence="17" type="ORF">TOI97_12975</name>
</gene>
<evidence type="ECO:0000256" key="5">
    <source>
        <dbReference type="ARBA" id="ARBA00022679"/>
    </source>
</evidence>
<evidence type="ECO:0000256" key="14">
    <source>
        <dbReference type="ARBA" id="ARBA00049244"/>
    </source>
</evidence>
<evidence type="ECO:0000256" key="12">
    <source>
        <dbReference type="ARBA" id="ARBA00023125"/>
    </source>
</evidence>
<comment type="similarity">
    <text evidence="2 15">Belongs to the DNA polymerase type-Y family.</text>
</comment>
<feature type="site" description="Substrate discrimination" evidence="15">
    <location>
        <position position="15"/>
    </location>
</feature>
<keyword evidence="13 15" id="KW-0234">DNA repair</keyword>
<reference evidence="17 18" key="1">
    <citation type="submission" date="2023-12" db="EMBL/GenBank/DDBJ databases">
        <title>Denitrificimonas halotolerans sp. nov.,a novel species isolated from landfill leachate.</title>
        <authorList>
            <person name="Wang S."/>
        </authorList>
    </citation>
    <scope>NUCLEOTIDE SEQUENCE [LARGE SCALE GENOMIC DNA]</scope>
    <source>
        <strain evidence="17 18">JX-1</strain>
    </source>
</reference>
<evidence type="ECO:0000313" key="17">
    <source>
        <dbReference type="EMBL" id="MDY7220471.1"/>
    </source>
</evidence>
<keyword evidence="8 15" id="KW-0479">Metal-binding</keyword>
<dbReference type="Pfam" id="PF11799">
    <property type="entry name" value="IMS_C"/>
    <property type="match status" value="1"/>
</dbReference>
<accession>A0ABU5GVZ8</accession>
<evidence type="ECO:0000256" key="9">
    <source>
        <dbReference type="ARBA" id="ARBA00022763"/>
    </source>
</evidence>
<dbReference type="InterPro" id="IPR053848">
    <property type="entry name" value="IMS_HHH_1"/>
</dbReference>
<feature type="active site" evidence="15">
    <location>
        <position position="106"/>
    </location>
</feature>
<evidence type="ECO:0000259" key="16">
    <source>
        <dbReference type="PROSITE" id="PS50173"/>
    </source>
</evidence>
<keyword evidence="11 15" id="KW-0239">DNA-directed DNA polymerase</keyword>
<feature type="binding site" evidence="15">
    <location>
        <position position="10"/>
    </location>
    <ligand>
        <name>Mg(2+)</name>
        <dbReference type="ChEBI" id="CHEBI:18420"/>
    </ligand>
</feature>
<evidence type="ECO:0000256" key="15">
    <source>
        <dbReference type="HAMAP-Rule" id="MF_01113"/>
    </source>
</evidence>
<evidence type="ECO:0000313" key="18">
    <source>
        <dbReference type="Proteomes" id="UP001294570"/>
    </source>
</evidence>
<dbReference type="Proteomes" id="UP001294570">
    <property type="component" value="Unassembled WGS sequence"/>
</dbReference>
<protein>
    <recommendedName>
        <fullName evidence="15">DNA polymerase IV</fullName>
        <shortName evidence="15">Pol IV</shortName>
        <ecNumber evidence="15">2.7.7.7</ecNumber>
    </recommendedName>
</protein>
<evidence type="ECO:0000256" key="1">
    <source>
        <dbReference type="ARBA" id="ARBA00004496"/>
    </source>
</evidence>
<dbReference type="InterPro" id="IPR050116">
    <property type="entry name" value="DNA_polymerase-Y"/>
</dbReference>
<dbReference type="InterPro" id="IPR036775">
    <property type="entry name" value="DNA_pol_Y-fam_lit_finger_sf"/>
</dbReference>
<dbReference type="Gene3D" id="3.30.70.270">
    <property type="match status" value="1"/>
</dbReference>
<feature type="binding site" evidence="15">
    <location>
        <position position="105"/>
    </location>
    <ligand>
        <name>Mg(2+)</name>
        <dbReference type="ChEBI" id="CHEBI:18420"/>
    </ligand>
</feature>
<keyword evidence="4 15" id="KW-0963">Cytoplasm</keyword>
<comment type="subcellular location">
    <subcellularLocation>
        <location evidence="1 15">Cytoplasm</location>
    </subcellularLocation>
</comment>
<dbReference type="Pfam" id="PF21999">
    <property type="entry name" value="IMS_HHH_1"/>
    <property type="match status" value="1"/>
</dbReference>
<dbReference type="InterPro" id="IPR017961">
    <property type="entry name" value="DNA_pol_Y-fam_little_finger"/>
</dbReference>
<keyword evidence="10 15" id="KW-0460">Magnesium</keyword>
<keyword evidence="6 15" id="KW-0548">Nucleotidyltransferase</keyword>
<evidence type="ECO:0000256" key="13">
    <source>
        <dbReference type="ARBA" id="ARBA00023204"/>
    </source>
</evidence>
<keyword evidence="7 15" id="KW-0235">DNA replication</keyword>
<dbReference type="PANTHER" id="PTHR11076">
    <property type="entry name" value="DNA REPAIR POLYMERASE UMUC / TRANSFERASE FAMILY MEMBER"/>
    <property type="match status" value="1"/>
</dbReference>
<dbReference type="EMBL" id="JAXIVU010000034">
    <property type="protein sequence ID" value="MDY7220471.1"/>
    <property type="molecule type" value="Genomic_DNA"/>
</dbReference>
<organism evidence="17 18">
    <name type="scientific">Denitrificimonas halotolerans</name>
    <dbReference type="NCBI Taxonomy" id="3098930"/>
    <lineage>
        <taxon>Bacteria</taxon>
        <taxon>Pseudomonadati</taxon>
        <taxon>Pseudomonadota</taxon>
        <taxon>Gammaproteobacteria</taxon>
        <taxon>Pseudomonadales</taxon>
        <taxon>Pseudomonadaceae</taxon>
        <taxon>Denitrificimonas</taxon>
    </lineage>
</organism>
<evidence type="ECO:0000256" key="4">
    <source>
        <dbReference type="ARBA" id="ARBA00022490"/>
    </source>
</evidence>